<dbReference type="Proteomes" id="UP000238164">
    <property type="component" value="Chromosome 1"/>
</dbReference>
<proteinExistence type="predicted"/>
<evidence type="ECO:0008006" key="4">
    <source>
        <dbReference type="Google" id="ProtNLM"/>
    </source>
</evidence>
<accession>A0A2N9JIT4</accession>
<keyword evidence="3" id="KW-1185">Reference proteome</keyword>
<dbReference type="EMBL" id="LT985188">
    <property type="protein sequence ID" value="SPD87319.1"/>
    <property type="molecule type" value="Genomic_DNA"/>
</dbReference>
<dbReference type="KEGG" id="mgg:MPLG2_2289"/>
<dbReference type="AlphaFoldDB" id="A0A2N9JIT4"/>
<evidence type="ECO:0000256" key="1">
    <source>
        <dbReference type="SAM" id="SignalP"/>
    </source>
</evidence>
<reference evidence="2 3" key="1">
    <citation type="submission" date="2018-02" db="EMBL/GenBank/DDBJ databases">
        <authorList>
            <person name="Cohen D.B."/>
            <person name="Kent A.D."/>
        </authorList>
    </citation>
    <scope>NUCLEOTIDE SEQUENCE [LARGE SCALE GENOMIC DNA]</scope>
    <source>
        <strain evidence="2">1</strain>
    </source>
</reference>
<sequence>MALAVAGLMLTATGLAPAQPAHAATTEPDEGDRAVACQWAWKDRSGQTAKLLPGRSVRSGPYRKCADRDEDYGQRMRTVHLDCFVRNKYQHTWWHVRLLDGTQGWVWAGNLLDTHHINTEGRQCKLP</sequence>
<organism evidence="2 3">
    <name type="scientific">Micropruina glycogenica</name>
    <dbReference type="NCBI Taxonomy" id="75385"/>
    <lineage>
        <taxon>Bacteria</taxon>
        <taxon>Bacillati</taxon>
        <taxon>Actinomycetota</taxon>
        <taxon>Actinomycetes</taxon>
        <taxon>Propionibacteriales</taxon>
        <taxon>Nocardioidaceae</taxon>
        <taxon>Micropruina</taxon>
    </lineage>
</organism>
<name>A0A2N9JIT4_9ACTN</name>
<feature type="signal peptide" evidence="1">
    <location>
        <begin position="1"/>
        <end position="23"/>
    </location>
</feature>
<protein>
    <recommendedName>
        <fullName evidence="4">SH3 domain-containing protein</fullName>
    </recommendedName>
</protein>
<feature type="chain" id="PRO_5014867202" description="SH3 domain-containing protein" evidence="1">
    <location>
        <begin position="24"/>
        <end position="127"/>
    </location>
</feature>
<keyword evidence="1" id="KW-0732">Signal</keyword>
<dbReference type="RefSeq" id="WP_105186080.1">
    <property type="nucleotide sequence ID" value="NZ_BAAAGO010000004.1"/>
</dbReference>
<gene>
    <name evidence="2" type="ORF">MPLG2_2289</name>
</gene>
<evidence type="ECO:0000313" key="3">
    <source>
        <dbReference type="Proteomes" id="UP000238164"/>
    </source>
</evidence>
<evidence type="ECO:0000313" key="2">
    <source>
        <dbReference type="EMBL" id="SPD87319.1"/>
    </source>
</evidence>